<evidence type="ECO:0000313" key="4">
    <source>
        <dbReference type="EMBL" id="MBN8799095.1"/>
    </source>
</evidence>
<dbReference type="Proteomes" id="UP000050902">
    <property type="component" value="Unassembled WGS sequence"/>
</dbReference>
<keyword evidence="1" id="KW-0472">Membrane</keyword>
<keyword evidence="1" id="KW-0812">Transmembrane</keyword>
<dbReference type="Proteomes" id="UP000664815">
    <property type="component" value="Unassembled WGS sequence"/>
</dbReference>
<feature type="transmembrane region" description="Helical" evidence="1">
    <location>
        <begin position="12"/>
        <end position="42"/>
    </location>
</feature>
<evidence type="ECO:0000313" key="6">
    <source>
        <dbReference type="Proteomes" id="UP000664815"/>
    </source>
</evidence>
<evidence type="ECO:0000313" key="5">
    <source>
        <dbReference type="Proteomes" id="UP000050902"/>
    </source>
</evidence>
<dbReference type="PROSITE" id="PS50850">
    <property type="entry name" value="MFS"/>
    <property type="match status" value="1"/>
</dbReference>
<comment type="caution">
    <text evidence="4">The sequence shown here is derived from an EMBL/GenBank/DDBJ whole genome shotgun (WGS) entry which is preliminary data.</text>
</comment>
<dbReference type="EMBL" id="LDJG01000014">
    <property type="protein sequence ID" value="KRG57273.1"/>
    <property type="molecule type" value="Genomic_DNA"/>
</dbReference>
<feature type="transmembrane region" description="Helical" evidence="1">
    <location>
        <begin position="125"/>
        <end position="142"/>
    </location>
</feature>
<evidence type="ECO:0000259" key="2">
    <source>
        <dbReference type="PROSITE" id="PS50850"/>
    </source>
</evidence>
<dbReference type="RefSeq" id="WP_055765978.1">
    <property type="nucleotide sequence ID" value="NZ_JAFKME010000004.1"/>
</dbReference>
<dbReference type="InterPro" id="IPR020846">
    <property type="entry name" value="MFS_dom"/>
</dbReference>
<protein>
    <recommendedName>
        <fullName evidence="2">Major facilitator superfamily (MFS) profile domain-containing protein</fullName>
    </recommendedName>
</protein>
<reference evidence="3 5" key="1">
    <citation type="submission" date="2015-05" db="EMBL/GenBank/DDBJ databases">
        <title>Genome sequencing and analysis of members of genus Stenotrophomonas.</title>
        <authorList>
            <person name="Patil P.P."/>
            <person name="Midha S."/>
            <person name="Patil P.B."/>
        </authorList>
    </citation>
    <scope>NUCLEOTIDE SEQUENCE [LARGE SCALE GENOMIC DNA]</scope>
    <source>
        <strain evidence="3 5">DSM 12575</strain>
    </source>
</reference>
<evidence type="ECO:0000313" key="3">
    <source>
        <dbReference type="EMBL" id="KRG57273.1"/>
    </source>
</evidence>
<keyword evidence="1" id="KW-1133">Transmembrane helix</keyword>
<organism evidence="4 6">
    <name type="scientific">Stenotrophomonas nitritireducens</name>
    <dbReference type="NCBI Taxonomy" id="83617"/>
    <lineage>
        <taxon>Bacteria</taxon>
        <taxon>Pseudomonadati</taxon>
        <taxon>Pseudomonadota</taxon>
        <taxon>Gammaproteobacteria</taxon>
        <taxon>Lysobacterales</taxon>
        <taxon>Lysobacteraceae</taxon>
        <taxon>Stenotrophomonas</taxon>
    </lineage>
</organism>
<reference evidence="4" key="2">
    <citation type="submission" date="2021-02" db="EMBL/GenBank/DDBJ databases">
        <title>Thiocyanate and organic carbon inputs drive convergent selection for specific autotrophic Afipia and Thiobacillus strains within complex microbiomes.</title>
        <authorList>
            <person name="Huddy R.J."/>
            <person name="Sachdeva R."/>
            <person name="Kadzinga F."/>
            <person name="Kantor R.S."/>
            <person name="Harrison S.T.L."/>
            <person name="Banfield J.F."/>
        </authorList>
    </citation>
    <scope>NUCLEOTIDE SEQUENCE</scope>
    <source>
        <strain evidence="4">SCN18_10_11_15_R1_P_69_7</strain>
    </source>
</reference>
<accession>A0A9D8KVY7</accession>
<evidence type="ECO:0000256" key="1">
    <source>
        <dbReference type="SAM" id="Phobius"/>
    </source>
</evidence>
<proteinExistence type="predicted"/>
<dbReference type="EMBL" id="JAFKMG010000651">
    <property type="protein sequence ID" value="MBN8799095.1"/>
    <property type="molecule type" value="Genomic_DNA"/>
</dbReference>
<feature type="transmembrane region" description="Helical" evidence="1">
    <location>
        <begin position="54"/>
        <end position="78"/>
    </location>
</feature>
<feature type="domain" description="Major facilitator superfamily (MFS) profile" evidence="2">
    <location>
        <begin position="1"/>
        <end position="158"/>
    </location>
</feature>
<feature type="transmembrane region" description="Helical" evidence="1">
    <location>
        <begin position="90"/>
        <end position="113"/>
    </location>
</feature>
<dbReference type="AlphaFoldDB" id="A0A9D8KVY7"/>
<keyword evidence="5" id="KW-1185">Reference proteome</keyword>
<sequence>MIGDRWHRRVFLVLIVVLGLPTLVVGGLLAALSAGMGTAFWAMGGIEAGDGVFLTAWGCLGMAGLLGGARLSVAMLVGSVATLSRVRWPWWSMLIAGVVAALPLAVLLVYLAWTGEFSTGFPWPALFFGPLVLVPALHLLYLRITCHRRIAPGTPEKA</sequence>
<name>A0A9D8KVY7_9GAMM</name>
<gene>
    <name evidence="3" type="ORF">ABB22_09635</name>
    <name evidence="4" type="ORF">J0H45_07025</name>
</gene>
<dbReference type="GO" id="GO:0022857">
    <property type="term" value="F:transmembrane transporter activity"/>
    <property type="evidence" value="ECO:0007669"/>
    <property type="project" value="InterPro"/>
</dbReference>